<dbReference type="Gene3D" id="2.130.10.10">
    <property type="entry name" value="YVTN repeat-like/Quinoprotein amine dehydrogenase"/>
    <property type="match status" value="2"/>
</dbReference>
<dbReference type="InterPro" id="IPR003661">
    <property type="entry name" value="HisK_dim/P_dom"/>
</dbReference>
<gene>
    <name evidence="12" type="ORF">SAMN04488104_103345</name>
</gene>
<protein>
    <recommendedName>
        <fullName evidence="2">histidine kinase</fullName>
        <ecNumber evidence="2">2.7.13.3</ecNumber>
    </recommendedName>
</protein>
<proteinExistence type="predicted"/>
<name>A0A1G6VAN7_9BACT</name>
<dbReference type="SUPFAM" id="SSF55874">
    <property type="entry name" value="ATPase domain of HSP90 chaperone/DNA topoisomerase II/histidine kinase"/>
    <property type="match status" value="1"/>
</dbReference>
<dbReference type="SUPFAM" id="SSF52172">
    <property type="entry name" value="CheY-like"/>
    <property type="match status" value="1"/>
</dbReference>
<dbReference type="InterPro" id="IPR011044">
    <property type="entry name" value="Quino_amine_DH_bsu"/>
</dbReference>
<dbReference type="PROSITE" id="PS00041">
    <property type="entry name" value="HTH_ARAC_FAMILY_1"/>
    <property type="match status" value="1"/>
</dbReference>
<keyword evidence="13" id="KW-1185">Reference proteome</keyword>
<feature type="domain" description="HTH araC/xylS-type" evidence="9">
    <location>
        <begin position="1215"/>
        <end position="1314"/>
    </location>
</feature>
<feature type="domain" description="Response regulatory" evidence="11">
    <location>
        <begin position="1068"/>
        <end position="1183"/>
    </location>
</feature>
<dbReference type="Pfam" id="PF00072">
    <property type="entry name" value="Response_reg"/>
    <property type="match status" value="1"/>
</dbReference>
<dbReference type="InterPro" id="IPR018062">
    <property type="entry name" value="HTH_AraC-typ_CS"/>
</dbReference>
<dbReference type="InterPro" id="IPR018060">
    <property type="entry name" value="HTH_AraC"/>
</dbReference>
<evidence type="ECO:0000256" key="4">
    <source>
        <dbReference type="ARBA" id="ARBA00023015"/>
    </source>
</evidence>
<dbReference type="InterPro" id="IPR005467">
    <property type="entry name" value="His_kinase_dom"/>
</dbReference>
<keyword evidence="8" id="KW-0732">Signal</keyword>
<dbReference type="SUPFAM" id="SSF50969">
    <property type="entry name" value="YVTN repeat-like/Quinoprotein amine dehydrogenase"/>
    <property type="match status" value="1"/>
</dbReference>
<evidence type="ECO:0000256" key="3">
    <source>
        <dbReference type="ARBA" id="ARBA00022553"/>
    </source>
</evidence>
<dbReference type="CDD" id="cd17574">
    <property type="entry name" value="REC_OmpR"/>
    <property type="match status" value="1"/>
</dbReference>
<dbReference type="SUPFAM" id="SSF46689">
    <property type="entry name" value="Homeodomain-like"/>
    <property type="match status" value="1"/>
</dbReference>
<dbReference type="SUPFAM" id="SSF101898">
    <property type="entry name" value="NHL repeat"/>
    <property type="match status" value="1"/>
</dbReference>
<dbReference type="PRINTS" id="PR00032">
    <property type="entry name" value="HTHARAC"/>
</dbReference>
<dbReference type="PANTHER" id="PTHR43547:SF2">
    <property type="entry name" value="HYBRID SIGNAL TRANSDUCTION HISTIDINE KINASE C"/>
    <property type="match status" value="1"/>
</dbReference>
<dbReference type="PROSITE" id="PS50110">
    <property type="entry name" value="RESPONSE_REGULATORY"/>
    <property type="match status" value="1"/>
</dbReference>
<dbReference type="GO" id="GO:0043565">
    <property type="term" value="F:sequence-specific DNA binding"/>
    <property type="evidence" value="ECO:0007669"/>
    <property type="project" value="InterPro"/>
</dbReference>
<evidence type="ECO:0000256" key="8">
    <source>
        <dbReference type="SAM" id="SignalP"/>
    </source>
</evidence>
<feature type="modified residue" description="4-aspartylphosphate" evidence="7">
    <location>
        <position position="1116"/>
    </location>
</feature>
<keyword evidence="6" id="KW-0804">Transcription</keyword>
<dbReference type="SMART" id="SM00388">
    <property type="entry name" value="HisKA"/>
    <property type="match status" value="1"/>
</dbReference>
<feature type="chain" id="PRO_5011494814" description="histidine kinase" evidence="8">
    <location>
        <begin position="24"/>
        <end position="1317"/>
    </location>
</feature>
<dbReference type="InterPro" id="IPR036890">
    <property type="entry name" value="HATPase_C_sf"/>
</dbReference>
<dbReference type="RefSeq" id="WP_087940427.1">
    <property type="nucleotide sequence ID" value="NZ_FNAC01000033.1"/>
</dbReference>
<dbReference type="EMBL" id="FNAC01000033">
    <property type="protein sequence ID" value="SDD50087.1"/>
    <property type="molecule type" value="Genomic_DNA"/>
</dbReference>
<evidence type="ECO:0000256" key="5">
    <source>
        <dbReference type="ARBA" id="ARBA00023125"/>
    </source>
</evidence>
<dbReference type="InterPro" id="IPR015943">
    <property type="entry name" value="WD40/YVTN_repeat-like_dom_sf"/>
</dbReference>
<dbReference type="SUPFAM" id="SSF63829">
    <property type="entry name" value="Calcium-dependent phosphotriesterase"/>
    <property type="match status" value="1"/>
</dbReference>
<dbReference type="SMART" id="SM00342">
    <property type="entry name" value="HTH_ARAC"/>
    <property type="match status" value="1"/>
</dbReference>
<feature type="domain" description="Histidine kinase" evidence="10">
    <location>
        <begin position="823"/>
        <end position="1034"/>
    </location>
</feature>
<dbReference type="InterPro" id="IPR009057">
    <property type="entry name" value="Homeodomain-like_sf"/>
</dbReference>
<dbReference type="CDD" id="cd00082">
    <property type="entry name" value="HisKA"/>
    <property type="match status" value="1"/>
</dbReference>
<dbReference type="SMART" id="SM00448">
    <property type="entry name" value="REC"/>
    <property type="match status" value="1"/>
</dbReference>
<reference evidence="13" key="1">
    <citation type="submission" date="2016-10" db="EMBL/GenBank/DDBJ databases">
        <authorList>
            <person name="Varghese N."/>
            <person name="Submissions S."/>
        </authorList>
    </citation>
    <scope>NUCLEOTIDE SEQUENCE [LARGE SCALE GENOMIC DNA]</scope>
    <source>
        <strain evidence="13">DSM 23095</strain>
    </source>
</reference>
<feature type="signal peptide" evidence="8">
    <location>
        <begin position="1"/>
        <end position="23"/>
    </location>
</feature>
<comment type="catalytic activity">
    <reaction evidence="1">
        <text>ATP + protein L-histidine = ADP + protein N-phospho-L-histidine.</text>
        <dbReference type="EC" id="2.7.13.3"/>
    </reaction>
</comment>
<dbReference type="EC" id="2.7.13.3" evidence="2"/>
<dbReference type="Gene3D" id="1.10.10.60">
    <property type="entry name" value="Homeodomain-like"/>
    <property type="match status" value="1"/>
</dbReference>
<evidence type="ECO:0000259" key="10">
    <source>
        <dbReference type="PROSITE" id="PS50109"/>
    </source>
</evidence>
<dbReference type="InterPro" id="IPR013783">
    <property type="entry name" value="Ig-like_fold"/>
</dbReference>
<keyword evidence="5 12" id="KW-0238">DNA-binding</keyword>
<evidence type="ECO:0000256" key="7">
    <source>
        <dbReference type="PROSITE-ProRule" id="PRU00169"/>
    </source>
</evidence>
<dbReference type="InterPro" id="IPR011110">
    <property type="entry name" value="Reg_prop"/>
</dbReference>
<keyword evidence="4" id="KW-0805">Transcription regulation</keyword>
<dbReference type="PROSITE" id="PS01124">
    <property type="entry name" value="HTH_ARAC_FAMILY_2"/>
    <property type="match status" value="1"/>
</dbReference>
<keyword evidence="3 7" id="KW-0597">Phosphoprotein</keyword>
<evidence type="ECO:0000256" key="2">
    <source>
        <dbReference type="ARBA" id="ARBA00012438"/>
    </source>
</evidence>
<dbReference type="InterPro" id="IPR001789">
    <property type="entry name" value="Sig_transdc_resp-reg_receiver"/>
</dbReference>
<dbReference type="PROSITE" id="PS50109">
    <property type="entry name" value="HIS_KIN"/>
    <property type="match status" value="1"/>
</dbReference>
<sequence length="1317" mass="151948">MKKIAFICFLLGAVSLSFIQVFSQENPKFHQVWMPDGMTNNRVLDLEQDQDGFLWIITEKGLNRYDGYEIKTYPKVFNFLLDRDLLLKSSLMIDSKNKIWTISGSLHPNFFDREKNQFITIPNVNSVTAMTEAQSGNILFGTLSGQLFSYQQDDKIKELILAKPDQEIIGLFKNPTRDQEVFILFKNQIGKINTQTKEFKSLYSQSSTDSLVFSSASIDAEGKLWIGTFENGLYSFDSTETLKPVDSLTPKVKINSPILDLKLKNENELWIATYGLGVFIYDLTHKSFKHLDHQKTNPYSIKVNDIAALYHDYAGTTWIGTLGAGLNFFDPYLDKFQVISNDDAPSYIHLENIRAVYVDPKKRLWIGSAGNGLIFYDLQSKKWNSYSSSSDYPVKLKEDRIISLGGIDEEIWIGYQNEGLSILNFKENTIRHFNENSQPALSASQILRIIKDEQNRFWICTWNEGLLQFDPIRGILKSYQYREDSPNPFPDNHIVDLVQVKENEFIVATKTKGLIELNVTTNEFQALQDSVSAPKITSLYKDDLKKLWVGTNNQGIKLFDLATKTWTNKPELREFEEVQIHGITADQEGKIWISSDRGISSIQQKPNDLFAIFNYTHSENLASPFNPGAFTSTPMVGIFFGGFDRILHFKGEEIIQNQSIPKVAFTKISNGPKEYSPEPNKRFRPTENDLTFHFSSLIFSDPKKNQYQYRLRGYEEKWKIQQGNNSVTYTNLNPGDYEFQVKGSNYDGVWNDVPVNFSFQIIPHWYQSFLAKLSYLLILTGLFILIYQYLKWRWAMNYKLEIKNHEALRFKEIDQLKSAFFSNISHELRTPLSLIMGPTERLIQECENPIQKSQLNLIQENAKKLLVVIDKILSIRKITAEKTTLKIRKGNLGLLIQSVLVNFYELSTKKNLTIKSTIPLITEVWFDSDQIERILENLIHFVIQEAETNSTIGFEAIYNNKVVRFQVSYSPKKLKLYLSKLNKKDNLTSRNKFEDPDLKIKLIEKLIISHHGSFTFGQKESRIKSIEMEFSLDKYSFHPSEVVDEDEWEMAEIKRSETDTKLSDQAPRILIVEDNKSLRDFLVKELSHSYHIVEAADGKEGIYEAYKHIPDLILSDIMMPEIDGLTLCKELKTNEKTSHIPIILLTAKIEEETQLIGLEVGADDYIQKPFSSRQLAMRIEKLIELRNRLRIRYSQGNFISPNEIAVSSTDEKFLQKIQEIVDSDLLESNFSVDDFSQKLGMSRMQLHRKLTALTGLSTSAFIRDQRLRKALQKLEKTDDTIAEIAYSVGFSSPSYFIKCFKETYQMTPVEYQQSLIR</sequence>
<organism evidence="12 13">
    <name type="scientific">Algoriphagus faecimaris</name>
    <dbReference type="NCBI Taxonomy" id="686796"/>
    <lineage>
        <taxon>Bacteria</taxon>
        <taxon>Pseudomonadati</taxon>
        <taxon>Bacteroidota</taxon>
        <taxon>Cytophagia</taxon>
        <taxon>Cytophagales</taxon>
        <taxon>Cyclobacteriaceae</taxon>
        <taxon>Algoriphagus</taxon>
    </lineage>
</organism>
<dbReference type="InterPro" id="IPR011006">
    <property type="entry name" value="CheY-like_superfamily"/>
</dbReference>
<dbReference type="Gene3D" id="1.10.287.130">
    <property type="match status" value="1"/>
</dbReference>
<evidence type="ECO:0000313" key="12">
    <source>
        <dbReference type="EMBL" id="SDD50087.1"/>
    </source>
</evidence>
<dbReference type="GO" id="GO:0000155">
    <property type="term" value="F:phosphorelay sensor kinase activity"/>
    <property type="evidence" value="ECO:0007669"/>
    <property type="project" value="InterPro"/>
</dbReference>
<dbReference type="InterPro" id="IPR020449">
    <property type="entry name" value="Tscrpt_reg_AraC-type_HTH"/>
</dbReference>
<dbReference type="InterPro" id="IPR011123">
    <property type="entry name" value="Y_Y_Y"/>
</dbReference>
<dbReference type="Pfam" id="PF07495">
    <property type="entry name" value="Y_Y_Y"/>
    <property type="match status" value="1"/>
</dbReference>
<dbReference type="Pfam" id="PF00512">
    <property type="entry name" value="HisKA"/>
    <property type="match status" value="1"/>
</dbReference>
<dbReference type="InterPro" id="IPR036097">
    <property type="entry name" value="HisK_dim/P_sf"/>
</dbReference>
<dbReference type="Pfam" id="PF07494">
    <property type="entry name" value="Reg_prop"/>
    <property type="match status" value="1"/>
</dbReference>
<dbReference type="Pfam" id="PF12833">
    <property type="entry name" value="HTH_18"/>
    <property type="match status" value="1"/>
</dbReference>
<dbReference type="STRING" id="686796.SAMN04488104_103345"/>
<evidence type="ECO:0000313" key="13">
    <source>
        <dbReference type="Proteomes" id="UP000199060"/>
    </source>
</evidence>
<evidence type="ECO:0000256" key="6">
    <source>
        <dbReference type="ARBA" id="ARBA00023163"/>
    </source>
</evidence>
<dbReference type="SUPFAM" id="SSF47384">
    <property type="entry name" value="Homodimeric domain of signal transducing histidine kinase"/>
    <property type="match status" value="1"/>
</dbReference>
<dbReference type="OrthoDB" id="9806995at2"/>
<dbReference type="Proteomes" id="UP000199060">
    <property type="component" value="Unassembled WGS sequence"/>
</dbReference>
<dbReference type="PANTHER" id="PTHR43547">
    <property type="entry name" value="TWO-COMPONENT HISTIDINE KINASE"/>
    <property type="match status" value="1"/>
</dbReference>
<dbReference type="GO" id="GO:0003700">
    <property type="term" value="F:DNA-binding transcription factor activity"/>
    <property type="evidence" value="ECO:0007669"/>
    <property type="project" value="InterPro"/>
</dbReference>
<dbReference type="Gene3D" id="3.40.50.2300">
    <property type="match status" value="1"/>
</dbReference>
<evidence type="ECO:0000259" key="11">
    <source>
        <dbReference type="PROSITE" id="PS50110"/>
    </source>
</evidence>
<dbReference type="Gene3D" id="3.30.565.10">
    <property type="entry name" value="Histidine kinase-like ATPase, C-terminal domain"/>
    <property type="match status" value="1"/>
</dbReference>
<accession>A0A1G6VAN7</accession>
<evidence type="ECO:0000256" key="1">
    <source>
        <dbReference type="ARBA" id="ARBA00000085"/>
    </source>
</evidence>
<evidence type="ECO:0000259" key="9">
    <source>
        <dbReference type="PROSITE" id="PS01124"/>
    </source>
</evidence>
<dbReference type="Gene3D" id="2.60.40.10">
    <property type="entry name" value="Immunoglobulins"/>
    <property type="match status" value="1"/>
</dbReference>